<sequence>MAGDMLEQNKSSGKNSPVVVWNKKVKDTELEKFKKIIEKKYGKRFDTYWDLHKWSVENFINFWEDIWHYNGVIASQPYSEVFRKTGENITDVEWFVGARFNLAENLLRYRDDRIALIYADEAGFSERVTYAEMFKEVKLYAAAFRKHGLKAGDRVACYLSNRKEAIFANLAAVSIGAVFGGPQPFLGATQAANIVAKLEPKFLICIDHHVDTQVEFHNIDHLEHIVECAPTLEKVIIVASRKSTLSRDISNIKNSCFLEDFLNSGKTPDGTVPDIEFEQLPFNHPICINFTSGTTGLPKGLVHCAGTLVSHTITALANDLKDGAVIHTCYPVGWSLWDKFVLCLADGVTLFLYAGNPLILRQGKNMWDVFAEFKVTYTFLVTSMVDKLEKLNIVPGPNTNLDNLKIIAIGGSPVKAQNYFFLHSKVKKDVFVSSLYGATEIYESFSGLDFNTPVYAREVQVPALALDIQCYDEEGNSILDEKGELVVATPTIGFPIYLWQDHDNSVMKKTYLSKYPGKWCQKDHIWINSKTNGIIVIGRSDNTLKQHGDRFGAEDVYAAIHDMEGVQDFVCVNQHRDDGDCRVVLFVKMKDGHSFTQDFRARVASKIEKELWTDCVPEVILEIKDIPYNFNNKKVESIVTQIIETNEVPKINNIKNPECLDYYCNIPEILSYEDY</sequence>
<evidence type="ECO:0000256" key="2">
    <source>
        <dbReference type="ARBA" id="ARBA00012988"/>
    </source>
</evidence>
<evidence type="ECO:0000259" key="9">
    <source>
        <dbReference type="Pfam" id="PF16177"/>
    </source>
</evidence>
<evidence type="ECO:0000256" key="6">
    <source>
        <dbReference type="ARBA" id="ARBA00022840"/>
    </source>
</evidence>
<keyword evidence="11" id="KW-1185">Reference proteome</keyword>
<comment type="subcellular location">
    <subcellularLocation>
        <location evidence="7">Cytoplasm</location>
        <location evidence="7">Cytosol</location>
    </subcellularLocation>
</comment>
<dbReference type="EMBL" id="BPLQ01012170">
    <property type="protein sequence ID" value="GIY63263.1"/>
    <property type="molecule type" value="Genomic_DNA"/>
</dbReference>
<name>A0AAV4UZS8_9ARAC</name>
<dbReference type="PROSITE" id="PS00455">
    <property type="entry name" value="AMP_BINDING"/>
    <property type="match status" value="1"/>
</dbReference>
<keyword evidence="7" id="KW-0963">Cytoplasm</keyword>
<keyword evidence="6 7" id="KW-0067">ATP-binding</keyword>
<evidence type="ECO:0000313" key="11">
    <source>
        <dbReference type="Proteomes" id="UP001054837"/>
    </source>
</evidence>
<organism evidence="10 11">
    <name type="scientific">Caerostris darwini</name>
    <dbReference type="NCBI Taxonomy" id="1538125"/>
    <lineage>
        <taxon>Eukaryota</taxon>
        <taxon>Metazoa</taxon>
        <taxon>Ecdysozoa</taxon>
        <taxon>Arthropoda</taxon>
        <taxon>Chelicerata</taxon>
        <taxon>Arachnida</taxon>
        <taxon>Araneae</taxon>
        <taxon>Araneomorphae</taxon>
        <taxon>Entelegynae</taxon>
        <taxon>Araneoidea</taxon>
        <taxon>Araneidae</taxon>
        <taxon>Caerostris</taxon>
    </lineage>
</organism>
<evidence type="ECO:0000256" key="3">
    <source>
        <dbReference type="ARBA" id="ARBA00015326"/>
    </source>
</evidence>
<comment type="function">
    <text evidence="7">Converts acetoacetate to acetoacetyl-CoA in the cytosol.</text>
</comment>
<dbReference type="Pfam" id="PF16177">
    <property type="entry name" value="ACAS_N"/>
    <property type="match status" value="1"/>
</dbReference>
<dbReference type="GO" id="GO:0030729">
    <property type="term" value="F:acetoacetate-CoA ligase activity"/>
    <property type="evidence" value="ECO:0007669"/>
    <property type="project" value="UniProtKB-UniRule"/>
</dbReference>
<dbReference type="PANTHER" id="PTHR42921">
    <property type="entry name" value="ACETOACETYL-COA SYNTHETASE"/>
    <property type="match status" value="1"/>
</dbReference>
<dbReference type="Gene3D" id="3.40.50.12780">
    <property type="entry name" value="N-terminal domain of ligase-like"/>
    <property type="match status" value="1"/>
</dbReference>
<dbReference type="EC" id="6.2.1.16" evidence="2 7"/>
<comment type="caution">
    <text evidence="10">The sequence shown here is derived from an EMBL/GenBank/DDBJ whole genome shotgun (WGS) entry which is preliminary data.</text>
</comment>
<keyword evidence="7" id="KW-0443">Lipid metabolism</keyword>
<dbReference type="GO" id="GO:0005829">
    <property type="term" value="C:cytosol"/>
    <property type="evidence" value="ECO:0007669"/>
    <property type="project" value="UniProtKB-SubCell"/>
</dbReference>
<dbReference type="InterPro" id="IPR032387">
    <property type="entry name" value="ACAS_N"/>
</dbReference>
<protein>
    <recommendedName>
        <fullName evidence="3 7">Acetoacetyl-CoA synthetase</fullName>
        <ecNumber evidence="2 7">6.2.1.16</ecNumber>
    </recommendedName>
</protein>
<dbReference type="InterPro" id="IPR020845">
    <property type="entry name" value="AMP-binding_CS"/>
</dbReference>
<dbReference type="GO" id="GO:0005524">
    <property type="term" value="F:ATP binding"/>
    <property type="evidence" value="ECO:0007669"/>
    <property type="project" value="UniProtKB-UniRule"/>
</dbReference>
<dbReference type="GO" id="GO:0006631">
    <property type="term" value="P:fatty acid metabolic process"/>
    <property type="evidence" value="ECO:0007669"/>
    <property type="project" value="UniProtKB-UniRule"/>
</dbReference>
<dbReference type="Gene3D" id="3.30.300.30">
    <property type="match status" value="1"/>
</dbReference>
<evidence type="ECO:0000256" key="4">
    <source>
        <dbReference type="ARBA" id="ARBA00022598"/>
    </source>
</evidence>
<keyword evidence="7" id="KW-0276">Fatty acid metabolism</keyword>
<feature type="domain" description="Acetyl-coenzyme A synthetase N-terminal" evidence="9">
    <location>
        <begin position="48"/>
        <end position="105"/>
    </location>
</feature>
<evidence type="ECO:0000313" key="10">
    <source>
        <dbReference type="EMBL" id="GIY63263.1"/>
    </source>
</evidence>
<evidence type="ECO:0000259" key="8">
    <source>
        <dbReference type="Pfam" id="PF00501"/>
    </source>
</evidence>
<dbReference type="InterPro" id="IPR005914">
    <property type="entry name" value="Acac_CoA_synth"/>
</dbReference>
<dbReference type="Proteomes" id="UP001054837">
    <property type="component" value="Unassembled WGS sequence"/>
</dbReference>
<evidence type="ECO:0000256" key="7">
    <source>
        <dbReference type="RuleBase" id="RU367019"/>
    </source>
</evidence>
<keyword evidence="5 7" id="KW-0547">Nucleotide-binding</keyword>
<reference evidence="10 11" key="1">
    <citation type="submission" date="2021-06" db="EMBL/GenBank/DDBJ databases">
        <title>Caerostris darwini draft genome.</title>
        <authorList>
            <person name="Kono N."/>
            <person name="Arakawa K."/>
        </authorList>
    </citation>
    <scope>NUCLEOTIDE SEQUENCE [LARGE SCALE GENOMIC DNA]</scope>
</reference>
<dbReference type="SUPFAM" id="SSF56801">
    <property type="entry name" value="Acetyl-CoA synthetase-like"/>
    <property type="match status" value="1"/>
</dbReference>
<accession>A0AAV4UZS8</accession>
<dbReference type="Pfam" id="PF00501">
    <property type="entry name" value="AMP-binding"/>
    <property type="match status" value="1"/>
</dbReference>
<feature type="domain" description="AMP-dependent synthetase/ligase" evidence="8">
    <location>
        <begin position="108"/>
        <end position="492"/>
    </location>
</feature>
<dbReference type="InterPro" id="IPR000873">
    <property type="entry name" value="AMP-dep_synth/lig_dom"/>
</dbReference>
<evidence type="ECO:0000256" key="5">
    <source>
        <dbReference type="ARBA" id="ARBA00022741"/>
    </source>
</evidence>
<comment type="catalytic activity">
    <reaction evidence="7">
        <text>acetoacetate + ATP + CoA = acetoacetyl-CoA + AMP + diphosphate</text>
        <dbReference type="Rhea" id="RHEA:16117"/>
        <dbReference type="ChEBI" id="CHEBI:13705"/>
        <dbReference type="ChEBI" id="CHEBI:30616"/>
        <dbReference type="ChEBI" id="CHEBI:33019"/>
        <dbReference type="ChEBI" id="CHEBI:57286"/>
        <dbReference type="ChEBI" id="CHEBI:57287"/>
        <dbReference type="ChEBI" id="CHEBI:456215"/>
        <dbReference type="EC" id="6.2.1.16"/>
    </reaction>
</comment>
<dbReference type="InterPro" id="IPR042099">
    <property type="entry name" value="ANL_N_sf"/>
</dbReference>
<dbReference type="PANTHER" id="PTHR42921:SF1">
    <property type="entry name" value="ACETOACETYL-COA SYNTHETASE"/>
    <property type="match status" value="1"/>
</dbReference>
<keyword evidence="4 7" id="KW-0436">Ligase</keyword>
<proteinExistence type="inferred from homology"/>
<comment type="similarity">
    <text evidence="1 7">Belongs to the ATP-dependent AMP-binding enzyme family.</text>
</comment>
<evidence type="ECO:0000256" key="1">
    <source>
        <dbReference type="ARBA" id="ARBA00006432"/>
    </source>
</evidence>
<dbReference type="NCBIfam" id="TIGR01217">
    <property type="entry name" value="ac_ac_CoA_syn"/>
    <property type="match status" value="1"/>
</dbReference>
<dbReference type="AlphaFoldDB" id="A0AAV4UZS8"/>
<gene>
    <name evidence="10" type="primary">AACS</name>
    <name evidence="10" type="ORF">CDAR_272161</name>
</gene>
<dbReference type="InterPro" id="IPR045851">
    <property type="entry name" value="AMP-bd_C_sf"/>
</dbReference>